<gene>
    <name evidence="2" type="ORF">PYW07_001042</name>
</gene>
<dbReference type="AlphaFoldDB" id="A0AAD7YT19"/>
<name>A0AAD7YT19_MYTSE</name>
<accession>A0AAD7YT19</accession>
<feature type="chain" id="PRO_5041973257" evidence="1">
    <location>
        <begin position="25"/>
        <end position="212"/>
    </location>
</feature>
<evidence type="ECO:0000313" key="2">
    <source>
        <dbReference type="EMBL" id="KAJ8726344.1"/>
    </source>
</evidence>
<proteinExistence type="predicted"/>
<feature type="signal peptide" evidence="1">
    <location>
        <begin position="1"/>
        <end position="24"/>
    </location>
</feature>
<dbReference type="Proteomes" id="UP001231518">
    <property type="component" value="Chromosome 10"/>
</dbReference>
<reference evidence="2" key="1">
    <citation type="submission" date="2023-03" db="EMBL/GenBank/DDBJ databases">
        <title>Chromosome-level genomes of two armyworms, Mythimna separata and Mythimna loreyi, provide insights into the biosynthesis and reception of sex pheromones.</title>
        <authorList>
            <person name="Zhao H."/>
        </authorList>
    </citation>
    <scope>NUCLEOTIDE SEQUENCE</scope>
    <source>
        <strain evidence="2">BeijingLab</strain>
        <tissue evidence="2">Pupa</tissue>
    </source>
</reference>
<evidence type="ECO:0000256" key="1">
    <source>
        <dbReference type="SAM" id="SignalP"/>
    </source>
</evidence>
<dbReference type="EMBL" id="JARGEI010000009">
    <property type="protein sequence ID" value="KAJ8726344.1"/>
    <property type="molecule type" value="Genomic_DNA"/>
</dbReference>
<organism evidence="2 3">
    <name type="scientific">Mythimna separata</name>
    <name type="common">Oriental armyworm</name>
    <name type="synonym">Pseudaletia separata</name>
    <dbReference type="NCBI Taxonomy" id="271217"/>
    <lineage>
        <taxon>Eukaryota</taxon>
        <taxon>Metazoa</taxon>
        <taxon>Ecdysozoa</taxon>
        <taxon>Arthropoda</taxon>
        <taxon>Hexapoda</taxon>
        <taxon>Insecta</taxon>
        <taxon>Pterygota</taxon>
        <taxon>Neoptera</taxon>
        <taxon>Endopterygota</taxon>
        <taxon>Lepidoptera</taxon>
        <taxon>Glossata</taxon>
        <taxon>Ditrysia</taxon>
        <taxon>Noctuoidea</taxon>
        <taxon>Noctuidae</taxon>
        <taxon>Noctuinae</taxon>
        <taxon>Hadenini</taxon>
        <taxon>Mythimna</taxon>
    </lineage>
</organism>
<keyword evidence="1" id="KW-0732">Signal</keyword>
<sequence>MFTCARILGIVAFSAVALPGPVLAQPSSYPPNITTCEKFEKSARFNPYTLIDSTWKIFYFWSNHTELYPIVFSLAGKTRVKKFRDVFEAITGDTEVEWEKATLFMNAKPGVEVLFIYAGTPGAFRAIVKKEQRNKERPIPQPLLRFADVRMKLVERWLGMMCCEDLTAYAMARVMEVPKTEEKCQEAAAAIGYQGYPGQSYLQLMNTYNDEL</sequence>
<evidence type="ECO:0000313" key="3">
    <source>
        <dbReference type="Proteomes" id="UP001231518"/>
    </source>
</evidence>
<protein>
    <submittedName>
        <fullName evidence="2">Uncharacterized protein</fullName>
    </submittedName>
</protein>
<keyword evidence="3" id="KW-1185">Reference proteome</keyword>
<comment type="caution">
    <text evidence="2">The sequence shown here is derived from an EMBL/GenBank/DDBJ whole genome shotgun (WGS) entry which is preliminary data.</text>
</comment>